<keyword evidence="1" id="KW-0812">Transmembrane</keyword>
<evidence type="ECO:0000313" key="6">
    <source>
        <dbReference type="Proteomes" id="UP000654075"/>
    </source>
</evidence>
<keyword evidence="6" id="KW-1185">Reference proteome</keyword>
<evidence type="ECO:0000313" key="2">
    <source>
        <dbReference type="EMBL" id="CAE8592263.1"/>
    </source>
</evidence>
<keyword evidence="1" id="KW-1133">Transmembrane helix</keyword>
<feature type="transmembrane region" description="Helical" evidence="1">
    <location>
        <begin position="248"/>
        <end position="266"/>
    </location>
</feature>
<dbReference type="Proteomes" id="UP000654075">
    <property type="component" value="Unassembled WGS sequence"/>
</dbReference>
<dbReference type="EMBL" id="CAJNNW010008940">
    <property type="protein sequence ID" value="CAE8650549.1"/>
    <property type="molecule type" value="Genomic_DNA"/>
</dbReference>
<dbReference type="EMBL" id="CAJNNV010005569">
    <property type="protein sequence ID" value="CAE8592263.1"/>
    <property type="molecule type" value="Genomic_DNA"/>
</dbReference>
<gene>
    <name evidence="2" type="ORF">PGLA1383_LOCUS10919</name>
    <name evidence="4" type="ORF">PGLA2088_LOCUS13825</name>
    <name evidence="3" type="ORF">PGLA2088_LOCUS8354</name>
</gene>
<accession>A0A813IY51</accession>
<evidence type="ECO:0000256" key="1">
    <source>
        <dbReference type="SAM" id="Phobius"/>
    </source>
</evidence>
<evidence type="ECO:0000313" key="4">
    <source>
        <dbReference type="EMBL" id="CAE8659596.1"/>
    </source>
</evidence>
<comment type="caution">
    <text evidence="4">The sequence shown here is derived from an EMBL/GenBank/DDBJ whole genome shotgun (WGS) entry which is preliminary data.</text>
</comment>
<protein>
    <submittedName>
        <fullName evidence="4">Uncharacterized protein</fullName>
    </submittedName>
</protein>
<keyword evidence="1" id="KW-0472">Membrane</keyword>
<evidence type="ECO:0000313" key="5">
    <source>
        <dbReference type="Proteomes" id="UP000626109"/>
    </source>
</evidence>
<sequence length="267" mass="29840">MYKESLRAATRTLSRDSTGPREFRITVTDHTGARGTDYQMLDEVADKLGGLMLVVMHVPPSRRDWIQYKGRTARQNWRGQYCVVLNAEEYRELDQAGAQTALPRAAYSLRPGGAPYVPENPEDLVEHILNYGAEESKRRLESCEASYNAGFIANEVCERVWTQPGWFKAQAQSSGTAKVDVNLEGAGRAAFLDLCQRYRYKAAKNTFLQQTNNIANNIEPTTKQLLNGNVVFVVCASATGTSLPKSCLVLLKVLSVIFWLLVLLLFL</sequence>
<name>A0A813IY51_POLGL</name>
<organism evidence="4 5">
    <name type="scientific">Polarella glacialis</name>
    <name type="common">Dinoflagellate</name>
    <dbReference type="NCBI Taxonomy" id="89957"/>
    <lineage>
        <taxon>Eukaryota</taxon>
        <taxon>Sar</taxon>
        <taxon>Alveolata</taxon>
        <taxon>Dinophyceae</taxon>
        <taxon>Suessiales</taxon>
        <taxon>Suessiaceae</taxon>
        <taxon>Polarella</taxon>
    </lineage>
</organism>
<dbReference type="Proteomes" id="UP000626109">
    <property type="component" value="Unassembled WGS sequence"/>
</dbReference>
<reference evidence="4" key="1">
    <citation type="submission" date="2021-02" db="EMBL/GenBank/DDBJ databases">
        <authorList>
            <person name="Dougan E. K."/>
            <person name="Rhodes N."/>
            <person name="Thang M."/>
            <person name="Chan C."/>
        </authorList>
    </citation>
    <scope>NUCLEOTIDE SEQUENCE</scope>
</reference>
<dbReference type="EMBL" id="CAJNNW010016688">
    <property type="protein sequence ID" value="CAE8659596.1"/>
    <property type="molecule type" value="Genomic_DNA"/>
</dbReference>
<dbReference type="AlphaFoldDB" id="A0A813IY51"/>
<dbReference type="Gene3D" id="3.40.50.300">
    <property type="entry name" value="P-loop containing nucleotide triphosphate hydrolases"/>
    <property type="match status" value="1"/>
</dbReference>
<dbReference type="SUPFAM" id="SSF52540">
    <property type="entry name" value="P-loop containing nucleoside triphosphate hydrolases"/>
    <property type="match status" value="1"/>
</dbReference>
<proteinExistence type="predicted"/>
<dbReference type="InterPro" id="IPR027417">
    <property type="entry name" value="P-loop_NTPase"/>
</dbReference>
<evidence type="ECO:0000313" key="3">
    <source>
        <dbReference type="EMBL" id="CAE8650549.1"/>
    </source>
</evidence>